<dbReference type="Proteomes" id="UP000698173">
    <property type="component" value="Unassembled WGS sequence"/>
</dbReference>
<accession>A0A921G5F2</accession>
<reference evidence="3" key="2">
    <citation type="submission" date="2021-09" db="EMBL/GenBank/DDBJ databases">
        <authorList>
            <person name="Gilroy R."/>
        </authorList>
    </citation>
    <scope>NUCLEOTIDE SEQUENCE</scope>
    <source>
        <strain evidence="3">CHK171-7178</strain>
    </source>
</reference>
<evidence type="ECO:0000259" key="2">
    <source>
        <dbReference type="Pfam" id="PF01882"/>
    </source>
</evidence>
<feature type="transmembrane region" description="Helical" evidence="1">
    <location>
        <begin position="38"/>
        <end position="58"/>
    </location>
</feature>
<dbReference type="PANTHER" id="PTHR34351:SF2">
    <property type="entry name" value="DUF58 DOMAIN-CONTAINING PROTEIN"/>
    <property type="match status" value="1"/>
</dbReference>
<feature type="domain" description="DUF58" evidence="2">
    <location>
        <begin position="207"/>
        <end position="369"/>
    </location>
</feature>
<protein>
    <submittedName>
        <fullName evidence="3">DUF58 domain-containing protein</fullName>
    </submittedName>
</protein>
<dbReference type="Pfam" id="PF01882">
    <property type="entry name" value="DUF58"/>
    <property type="match status" value="1"/>
</dbReference>
<keyword evidence="1" id="KW-1133">Transmembrane helix</keyword>
<gene>
    <name evidence="3" type="ORF">K8V56_20225</name>
</gene>
<dbReference type="PANTHER" id="PTHR34351">
    <property type="entry name" value="SLR1927 PROTEIN-RELATED"/>
    <property type="match status" value="1"/>
</dbReference>
<organism evidence="3 4">
    <name type="scientific">Sporosarcina psychrophila</name>
    <name type="common">Bacillus psychrophilus</name>
    <dbReference type="NCBI Taxonomy" id="1476"/>
    <lineage>
        <taxon>Bacteria</taxon>
        <taxon>Bacillati</taxon>
        <taxon>Bacillota</taxon>
        <taxon>Bacilli</taxon>
        <taxon>Bacillales</taxon>
        <taxon>Caryophanaceae</taxon>
        <taxon>Sporosarcina</taxon>
    </lineage>
</organism>
<keyword evidence="1" id="KW-0472">Membrane</keyword>
<reference evidence="3" key="1">
    <citation type="journal article" date="2021" name="PeerJ">
        <title>Extensive microbial diversity within the chicken gut microbiome revealed by metagenomics and culture.</title>
        <authorList>
            <person name="Gilroy R."/>
            <person name="Ravi A."/>
            <person name="Getino M."/>
            <person name="Pursley I."/>
            <person name="Horton D.L."/>
            <person name="Alikhan N.F."/>
            <person name="Baker D."/>
            <person name="Gharbi K."/>
            <person name="Hall N."/>
            <person name="Watson M."/>
            <person name="Adriaenssens E.M."/>
            <person name="Foster-Nyarko E."/>
            <person name="Jarju S."/>
            <person name="Secka A."/>
            <person name="Antonio M."/>
            <person name="Oren A."/>
            <person name="Chaudhuri R.R."/>
            <person name="La Ragione R."/>
            <person name="Hildebrand F."/>
            <person name="Pallen M.J."/>
        </authorList>
    </citation>
    <scope>NUCLEOTIDE SEQUENCE</scope>
    <source>
        <strain evidence="3">CHK171-7178</strain>
    </source>
</reference>
<evidence type="ECO:0000256" key="1">
    <source>
        <dbReference type="SAM" id="Phobius"/>
    </source>
</evidence>
<dbReference type="AlphaFoldDB" id="A0A921G5F2"/>
<evidence type="ECO:0000313" key="3">
    <source>
        <dbReference type="EMBL" id="HJF34096.1"/>
    </source>
</evidence>
<evidence type="ECO:0000313" key="4">
    <source>
        <dbReference type="Proteomes" id="UP000698173"/>
    </source>
</evidence>
<keyword evidence="1" id="KW-0812">Transmembrane</keyword>
<dbReference type="EMBL" id="DYWT01000303">
    <property type="protein sequence ID" value="HJF34096.1"/>
    <property type="molecule type" value="Genomic_DNA"/>
</dbReference>
<proteinExistence type="predicted"/>
<sequence>MRTVKKMADMSGRLLFVLFVLISAFVFAMFQGGIVSWTVFYIILPFIIYSLLLFFYPMSELTVKRTIRTPQVQNGEKLIVSLSIKRKSRFPLLYTVVSENWADREIAIMGGGKLKRLFIFGFRKEFEWEYEIEKMPRGEHILQGVMVEVSDFFGWLRKTKFIESKHTILVFPKTTGIHYVPFDTQYDQGVMASPLSIVKDTTMATGVRNYQSGDRVSWIHWKSFARTQTLMTKEFEDRRSQELFLILDGRAAPLFEELVELTASIVKEASSHQAGLALMTTGPEPSLFPFIQSEEQLHRSLVHLAKIKPAGKEVADSLADFGSTLHHGGSIVLITGNPDGLLIQSVLRSVENVESIICMVVVKRDDPNLKRIEDDIRLAKSKGITVHLLSREQFTDAFKEVARL</sequence>
<comment type="caution">
    <text evidence="3">The sequence shown here is derived from an EMBL/GenBank/DDBJ whole genome shotgun (WGS) entry which is preliminary data.</text>
</comment>
<name>A0A921G5F2_SPOPS</name>
<dbReference type="InterPro" id="IPR002881">
    <property type="entry name" value="DUF58"/>
</dbReference>